<evidence type="ECO:0000256" key="1">
    <source>
        <dbReference type="SAM" id="SignalP"/>
    </source>
</evidence>
<dbReference type="RefSeq" id="WP_008199560.1">
    <property type="nucleotide sequence ID" value="NZ_CM001023.1"/>
</dbReference>
<dbReference type="OrthoDB" id="7206705at2"/>
<accession>A3HZT1</accession>
<dbReference type="SUPFAM" id="SSF75169">
    <property type="entry name" value="DsrEFH-like"/>
    <property type="match status" value="1"/>
</dbReference>
<protein>
    <submittedName>
        <fullName evidence="2">Uncharacterized protein</fullName>
    </submittedName>
</protein>
<dbReference type="PANTHER" id="PTHR37691:SF1">
    <property type="entry name" value="BLR3518 PROTEIN"/>
    <property type="match status" value="1"/>
</dbReference>
<dbReference type="PANTHER" id="PTHR37691">
    <property type="entry name" value="BLR3518 PROTEIN"/>
    <property type="match status" value="1"/>
</dbReference>
<gene>
    <name evidence="2" type="ORF">ALPR1_07575</name>
</gene>
<sequence>MNRLLKATLFFAAIFISQLTIAQTAQYPLVKGYGGIYEVPDAIERPDPSLDYKIIVDMSTGASDPKQISRWVDNVARMMNLHGLAGVKKEQMHVKVVIHGGAIFTVLNNEEYQSRYQVDNPNLPVYQALKDAGVEFLVCGQSMHARNLKKENISPLIGIAHSALTTITTYVPQGYTLLKF</sequence>
<dbReference type="STRING" id="388413.ALPR1_07575"/>
<dbReference type="AlphaFoldDB" id="A3HZT1"/>
<dbReference type="Gene3D" id="3.40.1260.10">
    <property type="entry name" value="DsrEFH-like"/>
    <property type="match status" value="1"/>
</dbReference>
<dbReference type="InterPro" id="IPR003787">
    <property type="entry name" value="Sulphur_relay_DsrE/F-like"/>
</dbReference>
<feature type="signal peptide" evidence="1">
    <location>
        <begin position="1"/>
        <end position="22"/>
    </location>
</feature>
<proteinExistence type="predicted"/>
<evidence type="ECO:0000313" key="2">
    <source>
        <dbReference type="EMBL" id="EAZ80767.1"/>
    </source>
</evidence>
<feature type="chain" id="PRO_5002652787" evidence="1">
    <location>
        <begin position="23"/>
        <end position="180"/>
    </location>
</feature>
<dbReference type="EMBL" id="AAXU02000001">
    <property type="protein sequence ID" value="EAZ80767.1"/>
    <property type="molecule type" value="Genomic_DNA"/>
</dbReference>
<dbReference type="eggNOG" id="COG1416">
    <property type="taxonomic scope" value="Bacteria"/>
</dbReference>
<comment type="caution">
    <text evidence="2">The sequence shown here is derived from an EMBL/GenBank/DDBJ whole genome shotgun (WGS) entry which is preliminary data.</text>
</comment>
<dbReference type="InterPro" id="IPR027396">
    <property type="entry name" value="DsrEFH-like"/>
</dbReference>
<keyword evidence="1" id="KW-0732">Signal</keyword>
<reference evidence="2 3" key="1">
    <citation type="journal article" date="2011" name="J. Bacteriol.">
        <title>Complete genome sequence of Algoriphagus sp. PR1, bacterial prey of a colony-forming choanoflagellate.</title>
        <authorList>
            <person name="Alegado R.A."/>
            <person name="Ferriera S."/>
            <person name="Nusbaum C."/>
            <person name="Young S.K."/>
            <person name="Zeng Q."/>
            <person name="Imamovic A."/>
            <person name="Fairclough S.R."/>
            <person name="King N."/>
        </authorList>
    </citation>
    <scope>NUCLEOTIDE SEQUENCE [LARGE SCALE GENOMIC DNA]</scope>
    <source>
        <strain evidence="2 3">PR1</strain>
    </source>
</reference>
<dbReference type="HOGENOM" id="CLU_114489_0_0_10"/>
<organism evidence="2 3">
    <name type="scientific">Algoriphagus machipongonensis</name>
    <dbReference type="NCBI Taxonomy" id="388413"/>
    <lineage>
        <taxon>Bacteria</taxon>
        <taxon>Pseudomonadati</taxon>
        <taxon>Bacteroidota</taxon>
        <taxon>Cytophagia</taxon>
        <taxon>Cytophagales</taxon>
        <taxon>Cyclobacteriaceae</taxon>
        <taxon>Algoriphagus</taxon>
    </lineage>
</organism>
<keyword evidence="3" id="KW-1185">Reference proteome</keyword>
<name>A3HZT1_9BACT</name>
<evidence type="ECO:0000313" key="3">
    <source>
        <dbReference type="Proteomes" id="UP000003919"/>
    </source>
</evidence>
<dbReference type="Proteomes" id="UP000003919">
    <property type="component" value="Unassembled WGS sequence"/>
</dbReference>
<dbReference type="Pfam" id="PF02635">
    <property type="entry name" value="DsrE"/>
    <property type="match status" value="1"/>
</dbReference>